<dbReference type="EMBL" id="LGAV01000002">
    <property type="protein sequence ID" value="KOS15493.1"/>
    <property type="molecule type" value="Genomic_DNA"/>
</dbReference>
<dbReference type="AlphaFoldDB" id="A0A0M9VQG4"/>
<comment type="similarity">
    <text evidence="1">Belongs to the TFP11/STIP family.</text>
</comment>
<dbReference type="Pfam" id="PF07842">
    <property type="entry name" value="GCFC"/>
    <property type="match status" value="1"/>
</dbReference>
<dbReference type="PROSITE" id="PS50174">
    <property type="entry name" value="G_PATCH"/>
    <property type="match status" value="1"/>
</dbReference>
<feature type="region of interest" description="Disordered" evidence="2">
    <location>
        <begin position="157"/>
        <end position="204"/>
    </location>
</feature>
<feature type="compositionally biased region" description="Low complexity" evidence="2">
    <location>
        <begin position="99"/>
        <end position="112"/>
    </location>
</feature>
<feature type="compositionally biased region" description="Low complexity" evidence="2">
    <location>
        <begin position="41"/>
        <end position="54"/>
    </location>
</feature>
<dbReference type="RefSeq" id="XP_017993125.1">
    <property type="nucleotide sequence ID" value="XM_018137224.1"/>
</dbReference>
<dbReference type="GO" id="GO:0071008">
    <property type="term" value="C:U2-type post-mRNA release spliceosomal complex"/>
    <property type="evidence" value="ECO:0007669"/>
    <property type="project" value="TreeGrafter"/>
</dbReference>
<dbReference type="PANTHER" id="PTHR23329">
    <property type="entry name" value="TUFTELIN-INTERACTING PROTEIN 11-RELATED"/>
    <property type="match status" value="1"/>
</dbReference>
<dbReference type="GO" id="GO:0003676">
    <property type="term" value="F:nucleic acid binding"/>
    <property type="evidence" value="ECO:0007669"/>
    <property type="project" value="InterPro"/>
</dbReference>
<evidence type="ECO:0000256" key="1">
    <source>
        <dbReference type="ARBA" id="ARBA00010900"/>
    </source>
</evidence>
<dbReference type="InterPro" id="IPR045211">
    <property type="entry name" value="TFP11/STIP/Ntr1"/>
</dbReference>
<dbReference type="InterPro" id="IPR022783">
    <property type="entry name" value="GCFC_dom"/>
</dbReference>
<dbReference type="Pfam" id="PF01585">
    <property type="entry name" value="G-patch"/>
    <property type="match status" value="1"/>
</dbReference>
<comment type="caution">
    <text evidence="4">The sequence shown here is derived from an EMBL/GenBank/DDBJ whole genome shotgun (WGS) entry which is preliminary data.</text>
</comment>
<evidence type="ECO:0000313" key="4">
    <source>
        <dbReference type="EMBL" id="KOS15493.1"/>
    </source>
</evidence>
<dbReference type="SMART" id="SM00443">
    <property type="entry name" value="G_patch"/>
    <property type="match status" value="1"/>
</dbReference>
<dbReference type="PANTHER" id="PTHR23329:SF1">
    <property type="entry name" value="TUFTELIN-INTERACTING PROTEIN 11"/>
    <property type="match status" value="1"/>
</dbReference>
<organism evidence="4 5">
    <name type="scientific">Malassezia pachydermatis</name>
    <dbReference type="NCBI Taxonomy" id="77020"/>
    <lineage>
        <taxon>Eukaryota</taxon>
        <taxon>Fungi</taxon>
        <taxon>Dikarya</taxon>
        <taxon>Basidiomycota</taxon>
        <taxon>Ustilaginomycotina</taxon>
        <taxon>Malasseziomycetes</taxon>
        <taxon>Malasseziales</taxon>
        <taxon>Malasseziaceae</taxon>
        <taxon>Malassezia</taxon>
    </lineage>
</organism>
<dbReference type="GO" id="GO:0000390">
    <property type="term" value="P:spliceosomal complex disassembly"/>
    <property type="evidence" value="ECO:0007669"/>
    <property type="project" value="InterPro"/>
</dbReference>
<dbReference type="VEuPathDB" id="FungiDB:Malapachy_2736"/>
<accession>A0A0M9VQG4</accession>
<sequence>MPRKKNGFLEEGSDSDDSVPSDVDTTTSQRAPSFVPAQGASSSSTSSRRTFPSFVRATPADKEDEKPSTFSKRTFGAGLGRTSPPASMAVDEDEDRRPGLGAAPAPHTAGPALSRTSGSGGFDPAAYMRQMGWTGGGLGKEGEGIVNPIEVQLRPSRAGVAFGGRREKTKQERQEERRRAGLPMESDEEDDKGTTAKATTQDVSTAWKKRTLRQKPKVVYRTYDEIMAEAAGVPPDAPVLDATRGDAEEVASVAAALARHPVPTSDSAQLPELRHNLRLLCKGQKEALDKLAHHGMALRDKARWLRRDVEASSLRWQKEQAERTQLASVLDALTTLSDDAAHATSLETLAPSIDRLVQCDAAVIQAFGLDEAVAGALVPVLRQSMATWDPLREPHRHITQLQAWLPILQMQPATSDTTPRPMTPWESVLWNVWMPTIRTTLTNAWDVYDAAPAVGLVEAWRPVLPAFVLDNVLDQLILPKLERAVQAWTLSTSIPLHVFVLPWLPLCEARLDMILHDTRRQWRRVLSTWRVSDGVPAALLHWRTVYATKEWDALLLERIVPVLSQALRTQFVVDPRDQDMTLLAQVVAWQGVLRDSVLSRVLETELGAKWLMILHQWLTQPGAVSWHDIGAWYEFWRGWFSPATARLDGIAHMLLRGLRHINAALDRGADRVDLPPPNVTPTSRSSQTRTNAPAAKATPMDAPPTLEEVSLRHVIEEKATDNDLFVRALNQLEPTTGFALLRISPHIDGKMGVTFYIDDDVIFAATASATASAHARNEYDPMSLAELLQRACTP</sequence>
<reference evidence="4 5" key="1">
    <citation type="submission" date="2015-07" db="EMBL/GenBank/DDBJ databases">
        <title>Draft Genome Sequence of Malassezia furfur CBS1878 and Malassezia pachydermatis CBS1879.</title>
        <authorList>
            <person name="Triana S."/>
            <person name="Ohm R."/>
            <person name="Gonzalez A."/>
            <person name="DeCock H."/>
            <person name="Restrepo S."/>
            <person name="Celis A."/>
        </authorList>
    </citation>
    <scope>NUCLEOTIDE SEQUENCE [LARGE SCALE GENOMIC DNA]</scope>
    <source>
        <strain evidence="4 5">CBS 1879</strain>
    </source>
</reference>
<evidence type="ECO:0000259" key="3">
    <source>
        <dbReference type="PROSITE" id="PS50174"/>
    </source>
</evidence>
<feature type="domain" description="G-patch" evidence="3">
    <location>
        <begin position="128"/>
        <end position="165"/>
    </location>
</feature>
<dbReference type="InterPro" id="IPR000467">
    <property type="entry name" value="G_patch_dom"/>
</dbReference>
<proteinExistence type="inferred from homology"/>
<keyword evidence="5" id="KW-1185">Reference proteome</keyword>
<dbReference type="Proteomes" id="UP000037751">
    <property type="component" value="Unassembled WGS sequence"/>
</dbReference>
<evidence type="ECO:0000256" key="2">
    <source>
        <dbReference type="SAM" id="MobiDB-lite"/>
    </source>
</evidence>
<feature type="region of interest" description="Disordered" evidence="2">
    <location>
        <begin position="669"/>
        <end position="702"/>
    </location>
</feature>
<dbReference type="STRING" id="77020.A0A0M9VQG4"/>
<name>A0A0M9VQG4_9BASI</name>
<evidence type="ECO:0000313" key="5">
    <source>
        <dbReference type="Proteomes" id="UP000037751"/>
    </source>
</evidence>
<feature type="compositionally biased region" description="Polar residues" evidence="2">
    <location>
        <begin position="680"/>
        <end position="691"/>
    </location>
</feature>
<gene>
    <name evidence="4" type="ORF">Malapachy_2736</name>
</gene>
<dbReference type="GeneID" id="28729099"/>
<protein>
    <submittedName>
        <fullName evidence="4">Tfp11-domain-containing protein</fullName>
    </submittedName>
</protein>
<dbReference type="OrthoDB" id="4822at2759"/>
<feature type="region of interest" description="Disordered" evidence="2">
    <location>
        <begin position="1"/>
        <end position="121"/>
    </location>
</feature>
<feature type="compositionally biased region" description="Basic and acidic residues" evidence="2">
    <location>
        <begin position="164"/>
        <end position="179"/>
    </location>
</feature>